<protein>
    <submittedName>
        <fullName evidence="1">Variant erythrocyte surface antigen-1 family protein</fullName>
    </submittedName>
</protein>
<name>A0AAV4LSV4_BABCB</name>
<sequence>MAALKVTREVCESVDHSSTIKKLTDCPSNLKEAIDWILRVTGKDVPNSPKSIASPNIRSLAEAFKGLWDDVGNSKSPETQGVLTEIEQEFAYGRGPISQLADGLGSFIGYTGGHMGSKGIGSNGGGEGKQKYKSAYSANGSSGAAWDVGLSEDEKQTCAIIFISCTPIYY</sequence>
<evidence type="ECO:0000313" key="2">
    <source>
        <dbReference type="Proteomes" id="UP001497744"/>
    </source>
</evidence>
<dbReference type="EMBL" id="BPLF01000002">
    <property type="protein sequence ID" value="GIX63238.1"/>
    <property type="molecule type" value="Genomic_DNA"/>
</dbReference>
<dbReference type="RefSeq" id="XP_067715307.1">
    <property type="nucleotide sequence ID" value="XM_067859206.1"/>
</dbReference>
<accession>A0AAV4LSV4</accession>
<reference evidence="1 2" key="1">
    <citation type="submission" date="2021-06" db="EMBL/GenBank/DDBJ databases">
        <title>Genome sequence of Babesia caballi.</title>
        <authorList>
            <person name="Yamagishi J."/>
            <person name="Kidaka T."/>
            <person name="Ochi A."/>
        </authorList>
    </citation>
    <scope>NUCLEOTIDE SEQUENCE [LARGE SCALE GENOMIC DNA]</scope>
    <source>
        <strain evidence="1">USDA-D6B2</strain>
    </source>
</reference>
<dbReference type="Proteomes" id="UP001497744">
    <property type="component" value="Unassembled WGS sequence"/>
</dbReference>
<organism evidence="1 2">
    <name type="scientific">Babesia caballi</name>
    <dbReference type="NCBI Taxonomy" id="5871"/>
    <lineage>
        <taxon>Eukaryota</taxon>
        <taxon>Sar</taxon>
        <taxon>Alveolata</taxon>
        <taxon>Apicomplexa</taxon>
        <taxon>Aconoidasida</taxon>
        <taxon>Piroplasmida</taxon>
        <taxon>Babesiidae</taxon>
        <taxon>Babesia</taxon>
    </lineage>
</organism>
<dbReference type="AlphaFoldDB" id="A0AAV4LSV4"/>
<keyword evidence="2" id="KW-1185">Reference proteome</keyword>
<evidence type="ECO:0000313" key="1">
    <source>
        <dbReference type="EMBL" id="GIX63238.1"/>
    </source>
</evidence>
<gene>
    <name evidence="1" type="ORF">BcabD6B2_26730</name>
</gene>
<dbReference type="GeneID" id="94194719"/>
<proteinExistence type="predicted"/>
<comment type="caution">
    <text evidence="1">The sequence shown here is derived from an EMBL/GenBank/DDBJ whole genome shotgun (WGS) entry which is preliminary data.</text>
</comment>